<evidence type="ECO:0000313" key="4">
    <source>
        <dbReference type="EMBL" id="RXG27519.1"/>
    </source>
</evidence>
<protein>
    <submittedName>
        <fullName evidence="4">SdiA-regulated protein</fullName>
    </submittedName>
</protein>
<gene>
    <name evidence="4" type="ORF">DSM01_3038</name>
    <name evidence="5" type="ORF">SAMN04487999_0536</name>
</gene>
<accession>A0A1M5U2R5</accession>
<reference evidence="4 7" key="3">
    <citation type="submission" date="2018-07" db="EMBL/GenBank/DDBJ databases">
        <title>Leeuwenhoekiella genomics.</title>
        <authorList>
            <person name="Tahon G."/>
            <person name="Willems A."/>
        </authorList>
    </citation>
    <scope>NUCLEOTIDE SEQUENCE [LARGE SCALE GENOMIC DNA]</scope>
    <source>
        <strain evidence="4 7">LMG 24856</strain>
    </source>
</reference>
<dbReference type="RefSeq" id="WP_072980061.1">
    <property type="nucleotide sequence ID" value="NZ_FQXT01000001.1"/>
</dbReference>
<evidence type="ECO:0000256" key="3">
    <source>
        <dbReference type="ARBA" id="ARBA00023136"/>
    </source>
</evidence>
<evidence type="ECO:0000256" key="2">
    <source>
        <dbReference type="ARBA" id="ARBA00022475"/>
    </source>
</evidence>
<dbReference type="AlphaFoldDB" id="A0A1M5U2R5"/>
<dbReference type="GO" id="GO:0005886">
    <property type="term" value="C:plasma membrane"/>
    <property type="evidence" value="ECO:0007669"/>
    <property type="project" value="UniProtKB-SubCell"/>
</dbReference>
<keyword evidence="7" id="KW-1185">Reference proteome</keyword>
<proteinExistence type="predicted"/>
<reference evidence="5" key="2">
    <citation type="submission" date="2016-11" db="EMBL/GenBank/DDBJ databases">
        <authorList>
            <person name="Jaros S."/>
            <person name="Januszkiewicz K."/>
            <person name="Wedrychowicz H."/>
        </authorList>
    </citation>
    <scope>NUCLEOTIDE SEQUENCE [LARGE SCALE GENOMIC DNA]</scope>
    <source>
        <strain evidence="5">DSM 19859</strain>
    </source>
</reference>
<dbReference type="OrthoDB" id="5292493at2"/>
<evidence type="ECO:0000313" key="5">
    <source>
        <dbReference type="EMBL" id="SHH57254.1"/>
    </source>
</evidence>
<dbReference type="EMBL" id="QOVN01000007">
    <property type="protein sequence ID" value="RXG27519.1"/>
    <property type="molecule type" value="Genomic_DNA"/>
</dbReference>
<dbReference type="SUPFAM" id="SSF75011">
    <property type="entry name" value="3-carboxy-cis,cis-mucoante lactonizing enzyme"/>
    <property type="match status" value="1"/>
</dbReference>
<sequence>MKYLAHYVIFGALAFSGVLSYAFYKKSIAEEREILENASYNLVNTWEFPELLYEVSGIAWVNDSTLACIQDEEGVIYNFNLNTSEITKDTRFAKDDDYEAIALNGTMAFVMRSDGHIFEIADIMADTLVVSDFKTRFDSKNNMESLAYQPEHDRLITIAKDEGLDEDRYKGVYAIPLETHEQDEQPLFAIDLKWDAFKALEKKKIENTFKPSDIAIHPKTGDFYIVDGTSPHLLIVSASGSFKALHELNKFHFAQPESLTFSPEGTLYIANEAANGVATMFEVTLKDKEGVE</sequence>
<dbReference type="Pfam" id="PF06977">
    <property type="entry name" value="SdiA-regulated"/>
    <property type="match status" value="1"/>
</dbReference>
<dbReference type="STRING" id="573501.SAMN04487999_0536"/>
<reference evidence="6" key="1">
    <citation type="submission" date="2016-11" db="EMBL/GenBank/DDBJ databases">
        <authorList>
            <person name="Varghese N."/>
            <person name="Submissions S."/>
        </authorList>
    </citation>
    <scope>NUCLEOTIDE SEQUENCE [LARGE SCALE GENOMIC DNA]</scope>
    <source>
        <strain evidence="6">DSM 19859</strain>
    </source>
</reference>
<evidence type="ECO:0000313" key="7">
    <source>
        <dbReference type="Proteomes" id="UP000290037"/>
    </source>
</evidence>
<keyword evidence="3" id="KW-0472">Membrane</keyword>
<dbReference type="Proteomes" id="UP000290037">
    <property type="component" value="Unassembled WGS sequence"/>
</dbReference>
<dbReference type="Proteomes" id="UP000184240">
    <property type="component" value="Unassembled WGS sequence"/>
</dbReference>
<dbReference type="InterPro" id="IPR009722">
    <property type="entry name" value="YjiK/CarP"/>
</dbReference>
<evidence type="ECO:0000256" key="1">
    <source>
        <dbReference type="ARBA" id="ARBA00004236"/>
    </source>
</evidence>
<evidence type="ECO:0000313" key="6">
    <source>
        <dbReference type="Proteomes" id="UP000184240"/>
    </source>
</evidence>
<dbReference type="EMBL" id="FQXT01000001">
    <property type="protein sequence ID" value="SHH57254.1"/>
    <property type="molecule type" value="Genomic_DNA"/>
</dbReference>
<organism evidence="5 6">
    <name type="scientific">Leeuwenhoekiella palythoae</name>
    <dbReference type="NCBI Taxonomy" id="573501"/>
    <lineage>
        <taxon>Bacteria</taxon>
        <taxon>Pseudomonadati</taxon>
        <taxon>Bacteroidota</taxon>
        <taxon>Flavobacteriia</taxon>
        <taxon>Flavobacteriales</taxon>
        <taxon>Flavobacteriaceae</taxon>
        <taxon>Leeuwenhoekiella</taxon>
    </lineage>
</organism>
<keyword evidence="2" id="KW-1003">Cell membrane</keyword>
<name>A0A1M5U2R5_9FLAO</name>
<comment type="subcellular location">
    <subcellularLocation>
        <location evidence="1">Cell membrane</location>
    </subcellularLocation>
</comment>